<evidence type="ECO:0000256" key="1">
    <source>
        <dbReference type="SAM" id="MobiDB-lite"/>
    </source>
</evidence>
<protein>
    <recommendedName>
        <fullName evidence="4">Peptidase A2 domain-containing protein</fullName>
    </recommendedName>
</protein>
<accession>A0A1V6PDK5</accession>
<dbReference type="AlphaFoldDB" id="A0A1V6PDK5"/>
<sequence length="295" mass="32887">MDQPEIFPPSMVLGRVADHLLDHHSELRVALPSHNVTYEEALAATMDCLRGLSDRILLPTTNPARRQALRIQALENTRLSEDPLSPSRPIRTTATLSPEDCPKPLSPDRRALLKKKPTDDNTPPREPCVLGLRALLTERTLAAIVGNATITAIDWEPGMPECQLKGVETLWDTGAASTIITKDLLDEEFQAYLSDPIHMAYHDQNSTRVQISFTLNFTNSLFTMDLTAWVVDKQTVTNMRSGILLGQKGCIDALQYRSIPRSVLEARGETIDERCWGDFLLESYVALDGSLKRIV</sequence>
<dbReference type="EMBL" id="MDYL01000008">
    <property type="protein sequence ID" value="OQD75084.1"/>
    <property type="molecule type" value="Genomic_DNA"/>
</dbReference>
<evidence type="ECO:0000313" key="3">
    <source>
        <dbReference type="Proteomes" id="UP000191522"/>
    </source>
</evidence>
<name>A0A1V6PDK5_PENDC</name>
<gene>
    <name evidence="2" type="ORF">PENDEC_c008G00272</name>
</gene>
<evidence type="ECO:0008006" key="4">
    <source>
        <dbReference type="Google" id="ProtNLM"/>
    </source>
</evidence>
<proteinExistence type="predicted"/>
<dbReference type="STRING" id="69771.A0A1V6PDK5"/>
<dbReference type="OrthoDB" id="4653208at2759"/>
<comment type="caution">
    <text evidence="2">The sequence shown here is derived from an EMBL/GenBank/DDBJ whole genome shotgun (WGS) entry which is preliminary data.</text>
</comment>
<feature type="compositionally biased region" description="Basic and acidic residues" evidence="1">
    <location>
        <begin position="100"/>
        <end position="123"/>
    </location>
</feature>
<keyword evidence="3" id="KW-1185">Reference proteome</keyword>
<feature type="region of interest" description="Disordered" evidence="1">
    <location>
        <begin position="77"/>
        <end position="125"/>
    </location>
</feature>
<organism evidence="2 3">
    <name type="scientific">Penicillium decumbens</name>
    <dbReference type="NCBI Taxonomy" id="69771"/>
    <lineage>
        <taxon>Eukaryota</taxon>
        <taxon>Fungi</taxon>
        <taxon>Dikarya</taxon>
        <taxon>Ascomycota</taxon>
        <taxon>Pezizomycotina</taxon>
        <taxon>Eurotiomycetes</taxon>
        <taxon>Eurotiomycetidae</taxon>
        <taxon>Eurotiales</taxon>
        <taxon>Aspergillaceae</taxon>
        <taxon>Penicillium</taxon>
    </lineage>
</organism>
<reference evidence="3" key="1">
    <citation type="journal article" date="2017" name="Nat. Microbiol.">
        <title>Global analysis of biosynthetic gene clusters reveals vast potential of secondary metabolite production in Penicillium species.</title>
        <authorList>
            <person name="Nielsen J.C."/>
            <person name="Grijseels S."/>
            <person name="Prigent S."/>
            <person name="Ji B."/>
            <person name="Dainat J."/>
            <person name="Nielsen K.F."/>
            <person name="Frisvad J.C."/>
            <person name="Workman M."/>
            <person name="Nielsen J."/>
        </authorList>
    </citation>
    <scope>NUCLEOTIDE SEQUENCE [LARGE SCALE GENOMIC DNA]</scope>
    <source>
        <strain evidence="3">IBT 11843</strain>
    </source>
</reference>
<evidence type="ECO:0000313" key="2">
    <source>
        <dbReference type="EMBL" id="OQD75084.1"/>
    </source>
</evidence>
<dbReference type="Proteomes" id="UP000191522">
    <property type="component" value="Unassembled WGS sequence"/>
</dbReference>
<dbReference type="OMA" id="PKAKMPN"/>